<name>A0A1M6CGU4_9FLAO</name>
<evidence type="ECO:0000313" key="5">
    <source>
        <dbReference type="EMBL" id="SHI60071.1"/>
    </source>
</evidence>
<sequence>MIRINKELVDYFKDLKTSNTVDCIHKEVFYPGDFLIHQHKKGNTIFIIERGIAKCFVNEDNGRDFIQEFVGEGEILGEIEVFTDTLSFSNVQAITEITAFKVYKSDFYKLLDEHHALNQIVIRAIAVKLRNTAMRASQQQLHPIDYNLKKFMALIANQQLNVSKQDIADYLGITIRSLNRALKNNTENNL</sequence>
<accession>A0A1M6CGU4</accession>
<evidence type="ECO:0000256" key="1">
    <source>
        <dbReference type="ARBA" id="ARBA00023015"/>
    </source>
</evidence>
<feature type="domain" description="Cyclic nucleotide-binding" evidence="4">
    <location>
        <begin position="8"/>
        <end position="111"/>
    </location>
</feature>
<dbReference type="OrthoDB" id="5457083at2"/>
<dbReference type="STRING" id="570521.SAMN04488508_102104"/>
<dbReference type="RefSeq" id="WP_073314658.1">
    <property type="nucleotide sequence ID" value="NZ_FQYP01000002.1"/>
</dbReference>
<dbReference type="SUPFAM" id="SSF51206">
    <property type="entry name" value="cAMP-binding domain-like"/>
    <property type="match status" value="1"/>
</dbReference>
<dbReference type="InterPro" id="IPR014710">
    <property type="entry name" value="RmlC-like_jellyroll"/>
</dbReference>
<proteinExistence type="predicted"/>
<dbReference type="Pfam" id="PF00027">
    <property type="entry name" value="cNMP_binding"/>
    <property type="match status" value="1"/>
</dbReference>
<dbReference type="InterPro" id="IPR012318">
    <property type="entry name" value="HTH_CRP"/>
</dbReference>
<dbReference type="Gene3D" id="2.60.120.10">
    <property type="entry name" value="Jelly Rolls"/>
    <property type="match status" value="1"/>
</dbReference>
<organism evidence="5 6">
    <name type="scientific">Aquimarina spongiae</name>
    <dbReference type="NCBI Taxonomy" id="570521"/>
    <lineage>
        <taxon>Bacteria</taxon>
        <taxon>Pseudomonadati</taxon>
        <taxon>Bacteroidota</taxon>
        <taxon>Flavobacteriia</taxon>
        <taxon>Flavobacteriales</taxon>
        <taxon>Flavobacteriaceae</taxon>
        <taxon>Aquimarina</taxon>
    </lineage>
</organism>
<reference evidence="6" key="1">
    <citation type="submission" date="2016-11" db="EMBL/GenBank/DDBJ databases">
        <authorList>
            <person name="Varghese N."/>
            <person name="Submissions S."/>
        </authorList>
    </citation>
    <scope>NUCLEOTIDE SEQUENCE [LARGE SCALE GENOMIC DNA]</scope>
    <source>
        <strain evidence="6">DSM 22623</strain>
    </source>
</reference>
<dbReference type="Pfam" id="PF00325">
    <property type="entry name" value="Crp"/>
    <property type="match status" value="1"/>
</dbReference>
<evidence type="ECO:0000256" key="2">
    <source>
        <dbReference type="ARBA" id="ARBA00023125"/>
    </source>
</evidence>
<keyword evidence="5" id="KW-0808">Transferase</keyword>
<dbReference type="Proteomes" id="UP000184432">
    <property type="component" value="Unassembled WGS sequence"/>
</dbReference>
<dbReference type="PROSITE" id="PS50042">
    <property type="entry name" value="CNMP_BINDING_3"/>
    <property type="match status" value="1"/>
</dbReference>
<evidence type="ECO:0000259" key="4">
    <source>
        <dbReference type="PROSITE" id="PS50042"/>
    </source>
</evidence>
<dbReference type="AlphaFoldDB" id="A0A1M6CGU4"/>
<keyword evidence="6" id="KW-1185">Reference proteome</keyword>
<evidence type="ECO:0000313" key="6">
    <source>
        <dbReference type="Proteomes" id="UP000184432"/>
    </source>
</evidence>
<dbReference type="GO" id="GO:0016301">
    <property type="term" value="F:kinase activity"/>
    <property type="evidence" value="ECO:0007669"/>
    <property type="project" value="UniProtKB-KW"/>
</dbReference>
<dbReference type="EMBL" id="FQYP01000002">
    <property type="protein sequence ID" value="SHI60071.1"/>
    <property type="molecule type" value="Genomic_DNA"/>
</dbReference>
<dbReference type="CDD" id="cd00038">
    <property type="entry name" value="CAP_ED"/>
    <property type="match status" value="1"/>
</dbReference>
<protein>
    <submittedName>
        <fullName evidence="5">cAMP-binding domain of CRP or a regulatory subunit of cAMP-dependent protein kinases</fullName>
    </submittedName>
</protein>
<dbReference type="SMART" id="SM00100">
    <property type="entry name" value="cNMP"/>
    <property type="match status" value="1"/>
</dbReference>
<keyword evidence="5" id="KW-0418">Kinase</keyword>
<evidence type="ECO:0000256" key="3">
    <source>
        <dbReference type="ARBA" id="ARBA00023163"/>
    </source>
</evidence>
<gene>
    <name evidence="5" type="ORF">SAMN04488508_102104</name>
</gene>
<keyword evidence="1" id="KW-0805">Transcription regulation</keyword>
<dbReference type="GO" id="GO:0003677">
    <property type="term" value="F:DNA binding"/>
    <property type="evidence" value="ECO:0007669"/>
    <property type="project" value="UniProtKB-KW"/>
</dbReference>
<keyword evidence="3" id="KW-0804">Transcription</keyword>
<dbReference type="GO" id="GO:0006355">
    <property type="term" value="P:regulation of DNA-templated transcription"/>
    <property type="evidence" value="ECO:0007669"/>
    <property type="project" value="InterPro"/>
</dbReference>
<keyword evidence="2" id="KW-0238">DNA-binding</keyword>
<dbReference type="InterPro" id="IPR000595">
    <property type="entry name" value="cNMP-bd_dom"/>
</dbReference>
<dbReference type="InterPro" id="IPR018490">
    <property type="entry name" value="cNMP-bd_dom_sf"/>
</dbReference>